<feature type="region of interest" description="Disordered" evidence="1">
    <location>
        <begin position="18"/>
        <end position="40"/>
    </location>
</feature>
<name>A0A1B9G297_9TREE</name>
<evidence type="ECO:0000313" key="2">
    <source>
        <dbReference type="EMBL" id="OCF25143.1"/>
    </source>
</evidence>
<dbReference type="RefSeq" id="XP_019046213.1">
    <property type="nucleotide sequence ID" value="XM_019191583.1"/>
</dbReference>
<dbReference type="AlphaFoldDB" id="A0A1B9G297"/>
<evidence type="ECO:0000256" key="1">
    <source>
        <dbReference type="SAM" id="MobiDB-lite"/>
    </source>
</evidence>
<keyword evidence="4" id="KW-1185">Reference proteome</keyword>
<proteinExistence type="predicted"/>
<gene>
    <name evidence="2" type="ORF">I302_04953</name>
    <name evidence="3" type="ORF">I302_105831</name>
</gene>
<reference evidence="3" key="2">
    <citation type="submission" date="2013-07" db="EMBL/GenBank/DDBJ databases">
        <authorList>
            <consortium name="The Broad Institute Genome Sequencing Platform"/>
            <person name="Cuomo C."/>
            <person name="Litvintseva A."/>
            <person name="Chen Y."/>
            <person name="Heitman J."/>
            <person name="Sun S."/>
            <person name="Springer D."/>
            <person name="Dromer F."/>
            <person name="Young S.K."/>
            <person name="Zeng Q."/>
            <person name="Gargeya S."/>
            <person name="Fitzgerald M."/>
            <person name="Abouelleil A."/>
            <person name="Alvarado L."/>
            <person name="Berlin A.M."/>
            <person name="Chapman S.B."/>
            <person name="Dewar J."/>
            <person name="Goldberg J."/>
            <person name="Griggs A."/>
            <person name="Gujja S."/>
            <person name="Hansen M."/>
            <person name="Howarth C."/>
            <person name="Imamovic A."/>
            <person name="Larimer J."/>
            <person name="McCowan C."/>
            <person name="Murphy C."/>
            <person name="Pearson M."/>
            <person name="Priest M."/>
            <person name="Roberts A."/>
            <person name="Saif S."/>
            <person name="Shea T."/>
            <person name="Sykes S."/>
            <person name="Wortman J."/>
            <person name="Nusbaum C."/>
            <person name="Birren B."/>
        </authorList>
    </citation>
    <scope>NUCLEOTIDE SEQUENCE</scope>
    <source>
        <strain evidence="3">CBS 10118</strain>
    </source>
</reference>
<organism evidence="2">
    <name type="scientific">Kwoniella bestiolae CBS 10118</name>
    <dbReference type="NCBI Taxonomy" id="1296100"/>
    <lineage>
        <taxon>Eukaryota</taxon>
        <taxon>Fungi</taxon>
        <taxon>Dikarya</taxon>
        <taxon>Basidiomycota</taxon>
        <taxon>Agaricomycotina</taxon>
        <taxon>Tremellomycetes</taxon>
        <taxon>Tremellales</taxon>
        <taxon>Cryptococcaceae</taxon>
        <taxon>Kwoniella</taxon>
    </lineage>
</organism>
<dbReference type="KEGG" id="kbi:30209352"/>
<dbReference type="GeneID" id="30209352"/>
<evidence type="ECO:0000313" key="4">
    <source>
        <dbReference type="Proteomes" id="UP000092730"/>
    </source>
</evidence>
<dbReference type="VEuPathDB" id="FungiDB:I302_04953"/>
<evidence type="ECO:0000313" key="3">
    <source>
        <dbReference type="EMBL" id="WVW83810.1"/>
    </source>
</evidence>
<reference evidence="3" key="4">
    <citation type="submission" date="2024-02" db="EMBL/GenBank/DDBJ databases">
        <title>Comparative genomics of Cryptococcus and Kwoniella reveals pathogenesis evolution and contrasting modes of karyotype evolution via chromosome fusion or intercentromeric recombination.</title>
        <authorList>
            <person name="Coelho M.A."/>
            <person name="David-Palma M."/>
            <person name="Shea T."/>
            <person name="Bowers K."/>
            <person name="McGinley-Smith S."/>
            <person name="Mohammad A.W."/>
            <person name="Gnirke A."/>
            <person name="Yurkov A.M."/>
            <person name="Nowrousian M."/>
            <person name="Sun S."/>
            <person name="Cuomo C.A."/>
            <person name="Heitman J."/>
        </authorList>
    </citation>
    <scope>NUCLEOTIDE SEQUENCE</scope>
    <source>
        <strain evidence="3">CBS 10118</strain>
    </source>
</reference>
<sequence length="334" mass="37597">MKRDDLNLLSQQITHLTHILNPSSPPPQTPYTPPTPPQSPHRLSILVSLLPSRFRSLKRRGKYSTIDEKPVLGDRRGSSDSERTLVPHEIDSKLTKYLSAEEILRYLARPISDLQKTSNKLYHSQNTNQKLKPKEKQDLILMFRDLCSRLLDLLDSLRIPMDKEGKNIFDDPSDSNDDGEDEMRNLMIQALTKKINIELNRFSSQTQTHTLNPKTHKNPFVLHSTSLTAPASLYTSSESGYDSEILVSPAICQGRDSLSTPRPIQLTHSISNNSFPSFTSSDSDKTCISTGASPSNWAQNLIRLGSYQASWLFSNTPVAVKKLTGDNEEKRTLI</sequence>
<accession>A0A1B9G297</accession>
<protein>
    <submittedName>
        <fullName evidence="2">Uncharacterized protein</fullName>
    </submittedName>
</protein>
<reference evidence="2" key="3">
    <citation type="submission" date="2014-01" db="EMBL/GenBank/DDBJ databases">
        <title>Evolution of pathogenesis and genome organization in the Tremellales.</title>
        <authorList>
            <person name="Cuomo C."/>
            <person name="Litvintseva A."/>
            <person name="Heitman J."/>
            <person name="Chen Y."/>
            <person name="Sun S."/>
            <person name="Springer D."/>
            <person name="Dromer F."/>
            <person name="Young S."/>
            <person name="Zeng Q."/>
            <person name="Chapman S."/>
            <person name="Gujja S."/>
            <person name="Saif S."/>
            <person name="Birren B."/>
        </authorList>
    </citation>
    <scope>NUCLEOTIDE SEQUENCE</scope>
    <source>
        <strain evidence="2">CBS 10118</strain>
    </source>
</reference>
<dbReference type="EMBL" id="KI894021">
    <property type="protein sequence ID" value="OCF25143.1"/>
    <property type="molecule type" value="Genomic_DNA"/>
</dbReference>
<dbReference type="EMBL" id="CP144544">
    <property type="protein sequence ID" value="WVW83810.1"/>
    <property type="molecule type" value="Genomic_DNA"/>
</dbReference>
<dbReference type="Proteomes" id="UP000092730">
    <property type="component" value="Chromosome 4"/>
</dbReference>
<reference evidence="2" key="1">
    <citation type="submission" date="2013-07" db="EMBL/GenBank/DDBJ databases">
        <title>The Genome Sequence of Cryptococcus bestiolae CBS10118.</title>
        <authorList>
            <consortium name="The Broad Institute Genome Sequencing Platform"/>
            <person name="Cuomo C."/>
            <person name="Litvintseva A."/>
            <person name="Chen Y."/>
            <person name="Heitman J."/>
            <person name="Sun S."/>
            <person name="Springer D."/>
            <person name="Dromer F."/>
            <person name="Young S.K."/>
            <person name="Zeng Q."/>
            <person name="Gargeya S."/>
            <person name="Fitzgerald M."/>
            <person name="Abouelleil A."/>
            <person name="Alvarado L."/>
            <person name="Berlin A.M."/>
            <person name="Chapman S.B."/>
            <person name="Dewar J."/>
            <person name="Goldberg J."/>
            <person name="Griggs A."/>
            <person name="Gujja S."/>
            <person name="Hansen M."/>
            <person name="Howarth C."/>
            <person name="Imamovic A."/>
            <person name="Larimer J."/>
            <person name="McCowan C."/>
            <person name="Murphy C."/>
            <person name="Pearson M."/>
            <person name="Priest M."/>
            <person name="Roberts A."/>
            <person name="Saif S."/>
            <person name="Shea T."/>
            <person name="Sykes S."/>
            <person name="Wortman J."/>
            <person name="Nusbaum C."/>
            <person name="Birren B."/>
        </authorList>
    </citation>
    <scope>NUCLEOTIDE SEQUENCE [LARGE SCALE GENOMIC DNA]</scope>
    <source>
        <strain evidence="2">CBS 10118</strain>
    </source>
</reference>
<feature type="compositionally biased region" description="Pro residues" evidence="1">
    <location>
        <begin position="23"/>
        <end position="39"/>
    </location>
</feature>
<dbReference type="OrthoDB" id="2565398at2759"/>